<proteinExistence type="predicted"/>
<dbReference type="EMBL" id="JBHTLP010000008">
    <property type="protein sequence ID" value="MFD1142753.1"/>
    <property type="molecule type" value="Genomic_DNA"/>
</dbReference>
<accession>A0ABW3QK66</accession>
<evidence type="ECO:0000256" key="2">
    <source>
        <dbReference type="SAM" id="Phobius"/>
    </source>
</evidence>
<reference evidence="4" key="1">
    <citation type="journal article" date="2019" name="Int. J. Syst. Evol. Microbiol.">
        <title>The Global Catalogue of Microorganisms (GCM) 10K type strain sequencing project: providing services to taxonomists for standard genome sequencing and annotation.</title>
        <authorList>
            <consortium name="The Broad Institute Genomics Platform"/>
            <consortium name="The Broad Institute Genome Sequencing Center for Infectious Disease"/>
            <person name="Wu L."/>
            <person name="Ma J."/>
        </authorList>
    </citation>
    <scope>NUCLEOTIDE SEQUENCE [LARGE SCALE GENOMIC DNA]</scope>
    <source>
        <strain evidence="4">CCUG 55608</strain>
    </source>
</reference>
<name>A0ABW3QK66_9BACT</name>
<feature type="transmembrane region" description="Helical" evidence="2">
    <location>
        <begin position="35"/>
        <end position="53"/>
    </location>
</feature>
<dbReference type="InterPro" id="IPR019277">
    <property type="entry name" value="DUF2304"/>
</dbReference>
<evidence type="ECO:0000313" key="4">
    <source>
        <dbReference type="Proteomes" id="UP001597116"/>
    </source>
</evidence>
<dbReference type="Pfam" id="PF10066">
    <property type="entry name" value="DUF2304"/>
    <property type="match status" value="1"/>
</dbReference>
<feature type="transmembrane region" description="Helical" evidence="2">
    <location>
        <begin position="73"/>
        <end position="91"/>
    </location>
</feature>
<organism evidence="3 4">
    <name type="scientific">Larkinella insperata</name>
    <dbReference type="NCBI Taxonomy" id="332158"/>
    <lineage>
        <taxon>Bacteria</taxon>
        <taxon>Pseudomonadati</taxon>
        <taxon>Bacteroidota</taxon>
        <taxon>Cytophagia</taxon>
        <taxon>Cytophagales</taxon>
        <taxon>Spirosomataceae</taxon>
        <taxon>Larkinella</taxon>
    </lineage>
</organism>
<keyword evidence="1" id="KW-0175">Coiled coil</keyword>
<protein>
    <submittedName>
        <fullName evidence="3">DUF2304 domain-containing protein</fullName>
    </submittedName>
</protein>
<keyword evidence="4" id="KW-1185">Reference proteome</keyword>
<keyword evidence="2" id="KW-0472">Membrane</keyword>
<keyword evidence="2" id="KW-0812">Transmembrane</keyword>
<sequence length="134" mass="15313">MQSLPITIQVFSLIGTLIFMGFITRLIVRGKLREEYSFVWIACAIILIVFSIWRDGLTQISLFLGVFYPPSLIFLFAIFAIICFLVHLSVVNSRLQHSIKELTHEVAILKKEMTDLQNTGNLVLENEKQSNVPE</sequence>
<dbReference type="Proteomes" id="UP001597116">
    <property type="component" value="Unassembled WGS sequence"/>
</dbReference>
<feature type="coiled-coil region" evidence="1">
    <location>
        <begin position="92"/>
        <end position="119"/>
    </location>
</feature>
<gene>
    <name evidence="3" type="ORF">ACFQ4C_16625</name>
</gene>
<keyword evidence="2" id="KW-1133">Transmembrane helix</keyword>
<comment type="caution">
    <text evidence="3">The sequence shown here is derived from an EMBL/GenBank/DDBJ whole genome shotgun (WGS) entry which is preliminary data.</text>
</comment>
<evidence type="ECO:0000256" key="1">
    <source>
        <dbReference type="SAM" id="Coils"/>
    </source>
</evidence>
<feature type="transmembrane region" description="Helical" evidence="2">
    <location>
        <begin position="6"/>
        <end position="28"/>
    </location>
</feature>
<evidence type="ECO:0000313" key="3">
    <source>
        <dbReference type="EMBL" id="MFD1142753.1"/>
    </source>
</evidence>
<dbReference type="RefSeq" id="WP_265993240.1">
    <property type="nucleotide sequence ID" value="NZ_CP110973.1"/>
</dbReference>